<sequence length="40" mass="4691">MALENFVTSDNENNKKKVSSIWHDFFLFNLATLPDQFMVV</sequence>
<protein>
    <submittedName>
        <fullName evidence="1">Uncharacterized protein</fullName>
    </submittedName>
</protein>
<organism evidence="1">
    <name type="scientific">Arundo donax</name>
    <name type="common">Giant reed</name>
    <name type="synonym">Donax arundinaceus</name>
    <dbReference type="NCBI Taxonomy" id="35708"/>
    <lineage>
        <taxon>Eukaryota</taxon>
        <taxon>Viridiplantae</taxon>
        <taxon>Streptophyta</taxon>
        <taxon>Embryophyta</taxon>
        <taxon>Tracheophyta</taxon>
        <taxon>Spermatophyta</taxon>
        <taxon>Magnoliopsida</taxon>
        <taxon>Liliopsida</taxon>
        <taxon>Poales</taxon>
        <taxon>Poaceae</taxon>
        <taxon>PACMAD clade</taxon>
        <taxon>Arundinoideae</taxon>
        <taxon>Arundineae</taxon>
        <taxon>Arundo</taxon>
    </lineage>
</organism>
<reference evidence="1" key="2">
    <citation type="journal article" date="2015" name="Data Brief">
        <title>Shoot transcriptome of the giant reed, Arundo donax.</title>
        <authorList>
            <person name="Barrero R.A."/>
            <person name="Guerrero F.D."/>
            <person name="Moolhuijzen P."/>
            <person name="Goolsby J.A."/>
            <person name="Tidwell J."/>
            <person name="Bellgard S.E."/>
            <person name="Bellgard M.I."/>
        </authorList>
    </citation>
    <scope>NUCLEOTIDE SEQUENCE</scope>
    <source>
        <tissue evidence="1">Shoot tissue taken approximately 20 cm above the soil surface</tissue>
    </source>
</reference>
<proteinExistence type="predicted"/>
<dbReference type="EMBL" id="GBRH01215013">
    <property type="protein sequence ID" value="JAD82882.1"/>
    <property type="molecule type" value="Transcribed_RNA"/>
</dbReference>
<name>A0A0A9DGI6_ARUDO</name>
<evidence type="ECO:0000313" key="1">
    <source>
        <dbReference type="EMBL" id="JAD82882.1"/>
    </source>
</evidence>
<accession>A0A0A9DGI6</accession>
<dbReference type="AlphaFoldDB" id="A0A0A9DGI6"/>
<reference evidence="1" key="1">
    <citation type="submission" date="2014-09" db="EMBL/GenBank/DDBJ databases">
        <authorList>
            <person name="Magalhaes I.L.F."/>
            <person name="Oliveira U."/>
            <person name="Santos F.R."/>
            <person name="Vidigal T.H.D.A."/>
            <person name="Brescovit A.D."/>
            <person name="Santos A.J."/>
        </authorList>
    </citation>
    <scope>NUCLEOTIDE SEQUENCE</scope>
    <source>
        <tissue evidence="1">Shoot tissue taken approximately 20 cm above the soil surface</tissue>
    </source>
</reference>